<dbReference type="InterPro" id="IPR011646">
    <property type="entry name" value="KAP_P-loop"/>
</dbReference>
<dbReference type="InterPro" id="IPR027417">
    <property type="entry name" value="P-loop_NTPase"/>
</dbReference>
<dbReference type="InterPro" id="IPR052754">
    <property type="entry name" value="NTPase_KAP_P-loop"/>
</dbReference>
<keyword evidence="4" id="KW-1185">Reference proteome</keyword>
<proteinExistence type="predicted"/>
<reference evidence="3 4" key="1">
    <citation type="journal article" date="2019" name="Nat. Med.">
        <title>A library of human gut bacterial isolates paired with longitudinal multiomics data enables mechanistic microbiome research.</title>
        <authorList>
            <person name="Poyet M."/>
            <person name="Groussin M."/>
            <person name="Gibbons S.M."/>
            <person name="Avila-Pacheco J."/>
            <person name="Jiang X."/>
            <person name="Kearney S.M."/>
            <person name="Perrotta A.R."/>
            <person name="Berdy B."/>
            <person name="Zhao S."/>
            <person name="Lieberman T.D."/>
            <person name="Swanson P.K."/>
            <person name="Smith M."/>
            <person name="Roesemann S."/>
            <person name="Alexander J.E."/>
            <person name="Rich S.A."/>
            <person name="Livny J."/>
            <person name="Vlamakis H."/>
            <person name="Clish C."/>
            <person name="Bullock K."/>
            <person name="Deik A."/>
            <person name="Scott J."/>
            <person name="Pierce K.A."/>
            <person name="Xavier R.J."/>
            <person name="Alm E.J."/>
        </authorList>
    </citation>
    <scope>NUCLEOTIDE SEQUENCE [LARGE SCALE GENOMIC DNA]</scope>
    <source>
        <strain evidence="3 4">BIOML-A134</strain>
    </source>
</reference>
<dbReference type="RefSeq" id="WP_149943898.1">
    <property type="nucleotide sequence ID" value="NZ_JANUKI010000001.1"/>
</dbReference>
<dbReference type="Gene3D" id="3.40.50.300">
    <property type="entry name" value="P-loop containing nucleotide triphosphate hydrolases"/>
    <property type="match status" value="1"/>
</dbReference>
<name>A0A5M5DE38_BACOV</name>
<keyword evidence="1" id="KW-0175">Coiled coil</keyword>
<feature type="domain" description="KAP NTPase" evidence="2">
    <location>
        <begin position="23"/>
        <end position="286"/>
    </location>
</feature>
<gene>
    <name evidence="3" type="ORF">F3D66_00720</name>
</gene>
<protein>
    <submittedName>
        <fullName evidence="3">NTPase</fullName>
    </submittedName>
</protein>
<sequence length="473" mass="55274">MKCKLEKLEIPAEQPFKNCKLDREKYAEVLKTIITTYDKGFVLAINGKWGTGKTTFVEMWKAYLELNEFKTLYFNAWGNDFISDPLVGLLGELKEISLSTKTTTTFTSILTRLGKITIKAGPSILKAMLKGKVGEEALNIISDFIEEGSAMLSKEIDNYENQKKELKFFQNELEKYVNEICDKKPLIFIIDELDRCNPHYAVKTLERIKHLFNIPNIVFVLSIDKEQLSNSIRGYYGSDLIDADEYLKRFIDIEYILPAPNIVQFCNYLYDYYGFDSYEKARDSRDGLKESFLVIANILFMYKNLSLRQIEKIFTHIRLSLNMYNYNQIIYSDLVCLLTYLRICEPDSYDKISYKSYSIQELIDQIETIIPKQIFNVELNASYSPNRYFYFTLALLLRCYVCSYQNSDNNDKLLTRTSSQSKLEINFNVKIINKELLAEALEWVFNNNKMIPLSYFTNKIDLLENFMIVNTVE</sequence>
<dbReference type="PANTHER" id="PTHR22674:SF6">
    <property type="entry name" value="NTPASE KAP FAMILY P-LOOP DOMAIN-CONTAINING PROTEIN 1"/>
    <property type="match status" value="1"/>
</dbReference>
<dbReference type="EMBL" id="VWKB01000001">
    <property type="protein sequence ID" value="KAA4104778.1"/>
    <property type="molecule type" value="Genomic_DNA"/>
</dbReference>
<dbReference type="PANTHER" id="PTHR22674">
    <property type="entry name" value="NTPASE, KAP FAMILY P-LOOP DOMAIN-CONTAINING 1"/>
    <property type="match status" value="1"/>
</dbReference>
<dbReference type="AlphaFoldDB" id="A0A5M5DE38"/>
<dbReference type="SUPFAM" id="SSF52540">
    <property type="entry name" value="P-loop containing nucleoside triphosphate hydrolases"/>
    <property type="match status" value="1"/>
</dbReference>
<evidence type="ECO:0000256" key="1">
    <source>
        <dbReference type="SAM" id="Coils"/>
    </source>
</evidence>
<evidence type="ECO:0000259" key="2">
    <source>
        <dbReference type="Pfam" id="PF07693"/>
    </source>
</evidence>
<evidence type="ECO:0000313" key="3">
    <source>
        <dbReference type="EMBL" id="KAA4104778.1"/>
    </source>
</evidence>
<dbReference type="Proteomes" id="UP000473905">
    <property type="component" value="Unassembled WGS sequence"/>
</dbReference>
<accession>A0A5M5DE38</accession>
<feature type="coiled-coil region" evidence="1">
    <location>
        <begin position="152"/>
        <end position="179"/>
    </location>
</feature>
<evidence type="ECO:0000313" key="4">
    <source>
        <dbReference type="Proteomes" id="UP000473905"/>
    </source>
</evidence>
<dbReference type="Pfam" id="PF07693">
    <property type="entry name" value="KAP_NTPase"/>
    <property type="match status" value="1"/>
</dbReference>
<comment type="caution">
    <text evidence="3">The sequence shown here is derived from an EMBL/GenBank/DDBJ whole genome shotgun (WGS) entry which is preliminary data.</text>
</comment>
<organism evidence="3 4">
    <name type="scientific">Bacteroides ovatus</name>
    <dbReference type="NCBI Taxonomy" id="28116"/>
    <lineage>
        <taxon>Bacteria</taxon>
        <taxon>Pseudomonadati</taxon>
        <taxon>Bacteroidota</taxon>
        <taxon>Bacteroidia</taxon>
        <taxon>Bacteroidales</taxon>
        <taxon>Bacteroidaceae</taxon>
        <taxon>Bacteroides</taxon>
    </lineage>
</organism>